<dbReference type="InterPro" id="IPR036969">
    <property type="entry name" value="Citrate_synthase_sf"/>
</dbReference>
<dbReference type="EMBL" id="MHHR01000032">
    <property type="protein sequence ID" value="OGY33292.1"/>
    <property type="molecule type" value="Genomic_DNA"/>
</dbReference>
<dbReference type="GO" id="GO:0036440">
    <property type="term" value="F:citrate synthase activity"/>
    <property type="evidence" value="ECO:0007669"/>
    <property type="project" value="UniProtKB-EC"/>
</dbReference>
<dbReference type="PROSITE" id="PS00480">
    <property type="entry name" value="CITRATE_SYNTHASE"/>
    <property type="match status" value="1"/>
</dbReference>
<dbReference type="Proteomes" id="UP000177528">
    <property type="component" value="Unassembled WGS sequence"/>
</dbReference>
<dbReference type="InterPro" id="IPR002020">
    <property type="entry name" value="Citrate_synthase"/>
</dbReference>
<dbReference type="GO" id="GO:0005829">
    <property type="term" value="C:cytosol"/>
    <property type="evidence" value="ECO:0007669"/>
    <property type="project" value="TreeGrafter"/>
</dbReference>
<proteinExistence type="inferred from homology"/>
<dbReference type="UniPathway" id="UPA00223"/>
<dbReference type="EC" id="2.3.3.16" evidence="3"/>
<dbReference type="PANTHER" id="PTHR11739">
    <property type="entry name" value="CITRATE SYNTHASE"/>
    <property type="match status" value="1"/>
</dbReference>
<reference evidence="6 7" key="1">
    <citation type="journal article" date="2016" name="Nat. Commun.">
        <title>Thousands of microbial genomes shed light on interconnected biogeochemical processes in an aquifer system.</title>
        <authorList>
            <person name="Anantharaman K."/>
            <person name="Brown C.T."/>
            <person name="Hug L.A."/>
            <person name="Sharon I."/>
            <person name="Castelle C.J."/>
            <person name="Probst A.J."/>
            <person name="Thomas B.C."/>
            <person name="Singh A."/>
            <person name="Wilkins M.J."/>
            <person name="Karaoz U."/>
            <person name="Brodie E.L."/>
            <person name="Williams K.H."/>
            <person name="Hubbard S.S."/>
            <person name="Banfield J.F."/>
        </authorList>
    </citation>
    <scope>NUCLEOTIDE SEQUENCE [LARGE SCALE GENOMIC DNA]</scope>
</reference>
<dbReference type="InterPro" id="IPR019810">
    <property type="entry name" value="Citrate_synthase_AS"/>
</dbReference>
<dbReference type="Gene3D" id="1.10.580.10">
    <property type="entry name" value="Citrate Synthase, domain 1"/>
    <property type="match status" value="2"/>
</dbReference>
<evidence type="ECO:0000256" key="5">
    <source>
        <dbReference type="RuleBase" id="RU003406"/>
    </source>
</evidence>
<keyword evidence="4 5" id="KW-0808">Transferase</keyword>
<protein>
    <recommendedName>
        <fullName evidence="3">citrate synthase (unknown stereospecificity)</fullName>
        <ecNumber evidence="3">2.3.3.16</ecNumber>
    </recommendedName>
</protein>
<accession>A0A1G1WZV2</accession>
<dbReference type="PRINTS" id="PR00143">
    <property type="entry name" value="CITRTSNTHASE"/>
</dbReference>
<dbReference type="CDD" id="cd06100">
    <property type="entry name" value="CCL_ACL-C"/>
    <property type="match status" value="1"/>
</dbReference>
<dbReference type="SUPFAM" id="SSF48256">
    <property type="entry name" value="Citrate synthase"/>
    <property type="match status" value="1"/>
</dbReference>
<comment type="similarity">
    <text evidence="2 5">Belongs to the citrate synthase family.</text>
</comment>
<dbReference type="InterPro" id="IPR016142">
    <property type="entry name" value="Citrate_synth-like_lrg_a-sub"/>
</dbReference>
<evidence type="ECO:0000256" key="2">
    <source>
        <dbReference type="ARBA" id="ARBA00010566"/>
    </source>
</evidence>
<evidence type="ECO:0000313" key="6">
    <source>
        <dbReference type="EMBL" id="OGY33292.1"/>
    </source>
</evidence>
<name>A0A1G1WZV2_9BACT</name>
<evidence type="ECO:0000313" key="7">
    <source>
        <dbReference type="Proteomes" id="UP000177528"/>
    </source>
</evidence>
<evidence type="ECO:0000256" key="1">
    <source>
        <dbReference type="ARBA" id="ARBA00005163"/>
    </source>
</evidence>
<organism evidence="6 7">
    <name type="scientific">Candidatus Andersenbacteria bacterium RIFCSPHIGHO2_12_FULL_45_11</name>
    <dbReference type="NCBI Taxonomy" id="1797281"/>
    <lineage>
        <taxon>Bacteria</taxon>
        <taxon>Candidatus Anderseniibacteriota</taxon>
    </lineage>
</organism>
<sequence>MPSLTIESNISSNKDGEHFIRGKSLSSLVKRATVADMIMLLWRGKLPTKDQRALLDTILVAMVEHGVESPSTFVPRISASTGNAMNAALATSALVVGTKHGGAIEAAAHLLSQKESAAEIVTEYLAQKKILPGYGHRIYKEEDPRATLIFKRAKQLKFKCTYFKKAYNMQGELKKQKGIQLPLNIDGAAAAAMLELGIDPAYGMALFIIPRMIGAAAHIVEEQQTQKGYRRLK</sequence>
<comment type="caution">
    <text evidence="6">The sequence shown here is derived from an EMBL/GenBank/DDBJ whole genome shotgun (WGS) entry which is preliminary data.</text>
</comment>
<comment type="pathway">
    <text evidence="1">Carbohydrate metabolism; tricarboxylic acid cycle.</text>
</comment>
<dbReference type="Pfam" id="PF00285">
    <property type="entry name" value="Citrate_synt"/>
    <property type="match status" value="1"/>
</dbReference>
<evidence type="ECO:0000256" key="3">
    <source>
        <dbReference type="ARBA" id="ARBA00012972"/>
    </source>
</evidence>
<dbReference type="GO" id="GO:0006099">
    <property type="term" value="P:tricarboxylic acid cycle"/>
    <property type="evidence" value="ECO:0007669"/>
    <property type="project" value="UniProtKB-UniPathway"/>
</dbReference>
<dbReference type="GO" id="GO:0005975">
    <property type="term" value="P:carbohydrate metabolic process"/>
    <property type="evidence" value="ECO:0007669"/>
    <property type="project" value="TreeGrafter"/>
</dbReference>
<dbReference type="InterPro" id="IPR016143">
    <property type="entry name" value="Citrate_synth-like_sm_a-sub"/>
</dbReference>
<dbReference type="Gene3D" id="1.10.230.10">
    <property type="entry name" value="Cytochrome P450-Terp, domain 2"/>
    <property type="match status" value="1"/>
</dbReference>
<dbReference type="PANTHER" id="PTHR11739:SF4">
    <property type="entry name" value="CITRATE SYNTHASE, PEROXISOMAL"/>
    <property type="match status" value="1"/>
</dbReference>
<evidence type="ECO:0000256" key="4">
    <source>
        <dbReference type="ARBA" id="ARBA00022679"/>
    </source>
</evidence>
<dbReference type="AlphaFoldDB" id="A0A1G1WZV2"/>
<gene>
    <name evidence="6" type="ORF">A3D99_03110</name>
</gene>